<keyword evidence="2" id="KW-1185">Reference proteome</keyword>
<dbReference type="InterPro" id="IPR020132">
    <property type="entry name" value="Gp24/Gp25"/>
</dbReference>
<sequence>MGVSLNSLMTEAKTRYTDVELELADGTTARLRNIMMLPDEERRAAQDLVASVDASSDEQEQLAAVIELLVAVAEESDAVRAEVNGWPAVAQLMLVEHYLEATQLGEASRSSN</sequence>
<gene>
    <name evidence="1" type="ORF">F4556_005182</name>
</gene>
<dbReference type="Pfam" id="PF17388">
    <property type="entry name" value="GP24_25"/>
    <property type="match status" value="1"/>
</dbReference>
<accession>A0A7W7WJA2</accession>
<protein>
    <recommendedName>
        <fullName evidence="3">Tail assembly chaperone</fullName>
    </recommendedName>
</protein>
<dbReference type="RefSeq" id="WP_184920136.1">
    <property type="nucleotide sequence ID" value="NZ_JACHJR010000001.1"/>
</dbReference>
<evidence type="ECO:0000313" key="2">
    <source>
        <dbReference type="Proteomes" id="UP000573327"/>
    </source>
</evidence>
<dbReference type="EMBL" id="JACHJR010000001">
    <property type="protein sequence ID" value="MBB4949647.1"/>
    <property type="molecule type" value="Genomic_DNA"/>
</dbReference>
<comment type="caution">
    <text evidence="1">The sequence shown here is derived from an EMBL/GenBank/DDBJ whole genome shotgun (WGS) entry which is preliminary data.</text>
</comment>
<evidence type="ECO:0000313" key="1">
    <source>
        <dbReference type="EMBL" id="MBB4949647.1"/>
    </source>
</evidence>
<dbReference type="AlphaFoldDB" id="A0A7W7WJA2"/>
<proteinExistence type="predicted"/>
<name>A0A7W7WJA2_9ACTN</name>
<organism evidence="1 2">
    <name type="scientific">Kitasatospora gansuensis</name>
    <dbReference type="NCBI Taxonomy" id="258050"/>
    <lineage>
        <taxon>Bacteria</taxon>
        <taxon>Bacillati</taxon>
        <taxon>Actinomycetota</taxon>
        <taxon>Actinomycetes</taxon>
        <taxon>Kitasatosporales</taxon>
        <taxon>Streptomycetaceae</taxon>
        <taxon>Kitasatospora</taxon>
    </lineage>
</organism>
<evidence type="ECO:0008006" key="3">
    <source>
        <dbReference type="Google" id="ProtNLM"/>
    </source>
</evidence>
<dbReference type="Proteomes" id="UP000573327">
    <property type="component" value="Unassembled WGS sequence"/>
</dbReference>
<reference evidence="1 2" key="1">
    <citation type="submission" date="2020-08" db="EMBL/GenBank/DDBJ databases">
        <title>Sequencing the genomes of 1000 actinobacteria strains.</title>
        <authorList>
            <person name="Klenk H.-P."/>
        </authorList>
    </citation>
    <scope>NUCLEOTIDE SEQUENCE [LARGE SCALE GENOMIC DNA]</scope>
    <source>
        <strain evidence="1 2">DSM 44786</strain>
    </source>
</reference>